<organism evidence="1 2">
    <name type="scientific">Dactylosporangium salmoneum</name>
    <dbReference type="NCBI Taxonomy" id="53361"/>
    <lineage>
        <taxon>Bacteria</taxon>
        <taxon>Bacillati</taxon>
        <taxon>Actinomycetota</taxon>
        <taxon>Actinomycetes</taxon>
        <taxon>Micromonosporales</taxon>
        <taxon>Micromonosporaceae</taxon>
        <taxon>Dactylosporangium</taxon>
    </lineage>
</organism>
<evidence type="ECO:0000313" key="1">
    <source>
        <dbReference type="EMBL" id="GAA2389935.1"/>
    </source>
</evidence>
<gene>
    <name evidence="1" type="ORF">GCM10010170_101880</name>
</gene>
<evidence type="ECO:0000313" key="2">
    <source>
        <dbReference type="Proteomes" id="UP001501444"/>
    </source>
</evidence>
<accession>A0ABN3HX68</accession>
<proteinExistence type="predicted"/>
<reference evidence="1 2" key="1">
    <citation type="journal article" date="2019" name="Int. J. Syst. Evol. Microbiol.">
        <title>The Global Catalogue of Microorganisms (GCM) 10K type strain sequencing project: providing services to taxonomists for standard genome sequencing and annotation.</title>
        <authorList>
            <consortium name="The Broad Institute Genomics Platform"/>
            <consortium name="The Broad Institute Genome Sequencing Center for Infectious Disease"/>
            <person name="Wu L."/>
            <person name="Ma J."/>
        </authorList>
    </citation>
    <scope>NUCLEOTIDE SEQUENCE [LARGE SCALE GENOMIC DNA]</scope>
    <source>
        <strain evidence="1 2">JCM 3272</strain>
    </source>
</reference>
<dbReference type="Proteomes" id="UP001501444">
    <property type="component" value="Unassembled WGS sequence"/>
</dbReference>
<protein>
    <submittedName>
        <fullName evidence="1">DUF3626 domain-containing protein</fullName>
    </submittedName>
</protein>
<name>A0ABN3HX68_9ACTN</name>
<comment type="caution">
    <text evidence="1">The sequence shown here is derived from an EMBL/GenBank/DDBJ whole genome shotgun (WGS) entry which is preliminary data.</text>
</comment>
<dbReference type="Pfam" id="PF12294">
    <property type="entry name" value="DUF3626"/>
    <property type="match status" value="1"/>
</dbReference>
<dbReference type="InterPro" id="IPR022074">
    <property type="entry name" value="DUF3626"/>
</dbReference>
<keyword evidence="2" id="KW-1185">Reference proteome</keyword>
<dbReference type="EMBL" id="BAAARV010000120">
    <property type="protein sequence ID" value="GAA2389935.1"/>
    <property type="molecule type" value="Genomic_DNA"/>
</dbReference>
<sequence>MRVMQRPQDLAIAHVTALATGSAGDPGWRVTLHFHPDRLTGGEPILAAMARDGVYRSQFETGTSNGGLTAHVGGDRWRWESRIFNGAYDAAAAEHRPKYGSLNFRRRTVGGSPRFGSAHLRLRPEALARTTFCYPDSFGEPEHFGVAAGLTDLVAMAERDDTDPLDDYVEAQVHGVVDLAADIEALVLDPCYRDSPVAALAGSLGCPVEWHGGFALEAEELRRHPEYRGPEFVELGLALARGGRLDPRILGDAARTGRHDEQALKRVWHYVARFGSPEMRPSS</sequence>